<protein>
    <submittedName>
        <fullName evidence="2">Uncharacterized protein</fullName>
    </submittedName>
</protein>
<feature type="region of interest" description="Disordered" evidence="1">
    <location>
        <begin position="1"/>
        <end position="71"/>
    </location>
</feature>
<dbReference type="AlphaFoldDB" id="A0A9P3GL11"/>
<accession>A0A9P3GL11</accession>
<proteinExistence type="predicted"/>
<feature type="compositionally biased region" description="Low complexity" evidence="1">
    <location>
        <begin position="125"/>
        <end position="145"/>
    </location>
</feature>
<feature type="region of interest" description="Disordered" evidence="1">
    <location>
        <begin position="125"/>
        <end position="189"/>
    </location>
</feature>
<feature type="compositionally biased region" description="Basic residues" evidence="1">
    <location>
        <begin position="49"/>
        <end position="71"/>
    </location>
</feature>
<evidence type="ECO:0000313" key="2">
    <source>
        <dbReference type="EMBL" id="GJE97247.1"/>
    </source>
</evidence>
<name>A0A9P3GL11_9APHY</name>
<feature type="compositionally biased region" description="Basic residues" evidence="1">
    <location>
        <begin position="177"/>
        <end position="189"/>
    </location>
</feature>
<comment type="caution">
    <text evidence="2">The sequence shown here is derived from an EMBL/GenBank/DDBJ whole genome shotgun (WGS) entry which is preliminary data.</text>
</comment>
<evidence type="ECO:0000256" key="1">
    <source>
        <dbReference type="SAM" id="MobiDB-lite"/>
    </source>
</evidence>
<sequence>MSTPRPAHRPLGHPPRRQHPDARRRPRPLAPPPLPFRSSRAAVPLLQQHKQRERRRPRRAPRRHGLRAPRRHAGALDELGCGRCAAARAVCAGRYACSSAARRRRCCAGSGPRLTVRRITRWWSGSRTPVSRTPTSAPPSASSESQIRARCLLRRTVRSTPAPKTRARLPHLAVRTTHSRSARARSSPR</sequence>
<gene>
    <name evidence="2" type="ORF">PsYK624_134630</name>
</gene>
<feature type="compositionally biased region" description="Basic residues" evidence="1">
    <location>
        <begin position="1"/>
        <end position="17"/>
    </location>
</feature>
<dbReference type="EMBL" id="BPQB01000069">
    <property type="protein sequence ID" value="GJE97247.1"/>
    <property type="molecule type" value="Genomic_DNA"/>
</dbReference>
<keyword evidence="3" id="KW-1185">Reference proteome</keyword>
<evidence type="ECO:0000313" key="3">
    <source>
        <dbReference type="Proteomes" id="UP000703269"/>
    </source>
</evidence>
<dbReference type="Proteomes" id="UP000703269">
    <property type="component" value="Unassembled WGS sequence"/>
</dbReference>
<reference evidence="2 3" key="1">
    <citation type="submission" date="2021-08" db="EMBL/GenBank/DDBJ databases">
        <title>Draft Genome Sequence of Phanerochaete sordida strain YK-624.</title>
        <authorList>
            <person name="Mori T."/>
            <person name="Dohra H."/>
            <person name="Suzuki T."/>
            <person name="Kawagishi H."/>
            <person name="Hirai H."/>
        </authorList>
    </citation>
    <scope>NUCLEOTIDE SEQUENCE [LARGE SCALE GENOMIC DNA]</scope>
    <source>
        <strain evidence="2 3">YK-624</strain>
    </source>
</reference>
<organism evidence="2 3">
    <name type="scientific">Phanerochaete sordida</name>
    <dbReference type="NCBI Taxonomy" id="48140"/>
    <lineage>
        <taxon>Eukaryota</taxon>
        <taxon>Fungi</taxon>
        <taxon>Dikarya</taxon>
        <taxon>Basidiomycota</taxon>
        <taxon>Agaricomycotina</taxon>
        <taxon>Agaricomycetes</taxon>
        <taxon>Polyporales</taxon>
        <taxon>Phanerochaetaceae</taxon>
        <taxon>Phanerochaete</taxon>
    </lineage>
</organism>